<proteinExistence type="predicted"/>
<dbReference type="EMBL" id="JPKZ01021715">
    <property type="protein sequence ID" value="KHN71600.1"/>
    <property type="molecule type" value="Genomic_DNA"/>
</dbReference>
<sequence>MEMPILERTLVVFWGGKQVLSQLTCVCASPRCRLPFGESRLRSATQPNTILRLAQRSSFSSSSIDFVFLFLFHIYPTQLHVEDETAVINLTKYSMASDTSKKATSIAMGLFRCECCKQTKAHLITARPVETS</sequence>
<dbReference type="Proteomes" id="UP000031036">
    <property type="component" value="Unassembled WGS sequence"/>
</dbReference>
<evidence type="ECO:0000313" key="2">
    <source>
        <dbReference type="Proteomes" id="UP000031036"/>
    </source>
</evidence>
<keyword evidence="2" id="KW-1185">Reference proteome</keyword>
<comment type="caution">
    <text evidence="1">The sequence shown here is derived from an EMBL/GenBank/DDBJ whole genome shotgun (WGS) entry which is preliminary data.</text>
</comment>
<accession>A0A0B2URR0</accession>
<reference evidence="1 2" key="1">
    <citation type="submission" date="2014-11" db="EMBL/GenBank/DDBJ databases">
        <title>Genetic blueprint of the zoonotic pathogen Toxocara canis.</title>
        <authorList>
            <person name="Zhu X.-Q."/>
            <person name="Korhonen P.K."/>
            <person name="Cai H."/>
            <person name="Young N.D."/>
            <person name="Nejsum P."/>
            <person name="von Samson-Himmelstjerna G."/>
            <person name="Boag P.R."/>
            <person name="Tan P."/>
            <person name="Li Q."/>
            <person name="Min J."/>
            <person name="Yang Y."/>
            <person name="Wang X."/>
            <person name="Fang X."/>
            <person name="Hall R.S."/>
            <person name="Hofmann A."/>
            <person name="Sternberg P.W."/>
            <person name="Jex A.R."/>
            <person name="Gasser R.B."/>
        </authorList>
    </citation>
    <scope>NUCLEOTIDE SEQUENCE [LARGE SCALE GENOMIC DNA]</scope>
    <source>
        <strain evidence="1">PN_DK_2014</strain>
    </source>
</reference>
<protein>
    <submittedName>
        <fullName evidence="1">Uncharacterized protein</fullName>
    </submittedName>
</protein>
<dbReference type="AlphaFoldDB" id="A0A0B2URR0"/>
<gene>
    <name evidence="1" type="ORF">Tcan_03760</name>
</gene>
<organism evidence="1 2">
    <name type="scientific">Toxocara canis</name>
    <name type="common">Canine roundworm</name>
    <dbReference type="NCBI Taxonomy" id="6265"/>
    <lineage>
        <taxon>Eukaryota</taxon>
        <taxon>Metazoa</taxon>
        <taxon>Ecdysozoa</taxon>
        <taxon>Nematoda</taxon>
        <taxon>Chromadorea</taxon>
        <taxon>Rhabditida</taxon>
        <taxon>Spirurina</taxon>
        <taxon>Ascaridomorpha</taxon>
        <taxon>Ascaridoidea</taxon>
        <taxon>Toxocaridae</taxon>
        <taxon>Toxocara</taxon>
    </lineage>
</organism>
<evidence type="ECO:0000313" key="1">
    <source>
        <dbReference type="EMBL" id="KHN71600.1"/>
    </source>
</evidence>
<name>A0A0B2URR0_TOXCA</name>